<keyword evidence="3" id="KW-1185">Reference proteome</keyword>
<comment type="caution">
    <text evidence="2">The sequence shown here is derived from an EMBL/GenBank/DDBJ whole genome shotgun (WGS) entry which is preliminary data.</text>
</comment>
<proteinExistence type="predicted"/>
<evidence type="ECO:0000256" key="1">
    <source>
        <dbReference type="SAM" id="Coils"/>
    </source>
</evidence>
<name>A0A9N9YPG6_9HYPO</name>
<keyword evidence="1" id="KW-0175">Coiled coil</keyword>
<protein>
    <recommendedName>
        <fullName evidence="4">G domain-containing protein</fullName>
    </recommendedName>
</protein>
<dbReference type="Gene3D" id="3.40.50.300">
    <property type="entry name" value="P-loop containing nucleotide triphosphate hydrolases"/>
    <property type="match status" value="1"/>
</dbReference>
<dbReference type="EMBL" id="CABFNQ020000716">
    <property type="protein sequence ID" value="CAH0025887.1"/>
    <property type="molecule type" value="Genomic_DNA"/>
</dbReference>
<accession>A0A9N9YPG6</accession>
<feature type="coiled-coil region" evidence="1">
    <location>
        <begin position="271"/>
        <end position="326"/>
    </location>
</feature>
<reference evidence="2" key="1">
    <citation type="submission" date="2021-10" db="EMBL/GenBank/DDBJ databases">
        <authorList>
            <person name="Piombo E."/>
        </authorList>
    </citation>
    <scope>NUCLEOTIDE SEQUENCE</scope>
</reference>
<evidence type="ECO:0000313" key="3">
    <source>
        <dbReference type="Proteomes" id="UP000696573"/>
    </source>
</evidence>
<dbReference type="OrthoDB" id="8954335at2759"/>
<organism evidence="2 3">
    <name type="scientific">Clonostachys rhizophaga</name>
    <dbReference type="NCBI Taxonomy" id="160324"/>
    <lineage>
        <taxon>Eukaryota</taxon>
        <taxon>Fungi</taxon>
        <taxon>Dikarya</taxon>
        <taxon>Ascomycota</taxon>
        <taxon>Pezizomycotina</taxon>
        <taxon>Sordariomycetes</taxon>
        <taxon>Hypocreomycetidae</taxon>
        <taxon>Hypocreales</taxon>
        <taxon>Bionectriaceae</taxon>
        <taxon>Clonostachys</taxon>
    </lineage>
</organism>
<dbReference type="SUPFAM" id="SSF52540">
    <property type="entry name" value="P-loop containing nucleoside triphosphate hydrolases"/>
    <property type="match status" value="1"/>
</dbReference>
<dbReference type="InterPro" id="IPR027417">
    <property type="entry name" value="P-loop_NTPase"/>
</dbReference>
<evidence type="ECO:0008006" key="4">
    <source>
        <dbReference type="Google" id="ProtNLM"/>
    </source>
</evidence>
<dbReference type="Proteomes" id="UP000696573">
    <property type="component" value="Unassembled WGS sequence"/>
</dbReference>
<gene>
    <name evidence="2" type="ORF">CRHIZ90672A_00016375</name>
</gene>
<sequence>MTQNGKSSLIQQILRYAGENEKARRVEIGQGNFSQTQTCSIYDVDVPLKIHRLRQIDGPEDECWRNGDYVIPGQDLEFNDLEEYQFGHDVQDSGECLPLRLIDTPGLSDSGNAKSSNSGMRVMDERHKLRILLTLQEVEDIHAICIVVRRDTNYGGDFQDLVQRMVSLLGFSVPSTAWNMQYHIIHTNIDVDDRGDGVCKARQDNFDGFGPPGAIHHFVDNTPQEEVLDLYFANHSLSSLFNSLAVGSPVKFSDLRYAKSPEHECNDATLIHALECAKDEMCTEIDELRRKIVALENDITDYTSRVERSETLVKDLEKKIEEIDCDTLSQIDGAYEEGWTETNIAGGGHRYFSFHTTVPISYIDKDQDGDGDWVDEHRETTFYRVVLQPHWLLKAFGRVTLFAKKRDKHESDITALNSHLTPEKRRLQENLDRISRATMQILGIESQIIEKGSNIKTLVGDLEVVRKSHHSISLGKSQELIKFFTVDSPLSAAYGYQLKAKIPWTVWPLNKLPKQSFKSVLRRELNETKARMDKSKESYKTLPMQLSIAQGVSVIMTQLKHPPLGAAKLKSAIEMLHHWQRASARAESQLGKPGSNSLGELMKKLEKFESSALSWPVSTIRPGSEDIREEILKFSRVVNIFEQEVFDTSHAVFKELQNAILDHKAAQVAKDYLNQDDGLPVGAFASLTRAAPRGDGEEAYPTLLCELKEIGELGEMALEE</sequence>
<evidence type="ECO:0000313" key="2">
    <source>
        <dbReference type="EMBL" id="CAH0025887.1"/>
    </source>
</evidence>
<dbReference type="AlphaFoldDB" id="A0A9N9YPG6"/>